<feature type="region of interest" description="Disordered" evidence="1">
    <location>
        <begin position="342"/>
        <end position="387"/>
    </location>
</feature>
<evidence type="ECO:0000256" key="1">
    <source>
        <dbReference type="SAM" id="MobiDB-lite"/>
    </source>
</evidence>
<dbReference type="Proteomes" id="UP000215914">
    <property type="component" value="Unassembled WGS sequence"/>
</dbReference>
<feature type="region of interest" description="Disordered" evidence="1">
    <location>
        <begin position="420"/>
        <end position="445"/>
    </location>
</feature>
<evidence type="ECO:0000313" key="3">
    <source>
        <dbReference type="Proteomes" id="UP000215914"/>
    </source>
</evidence>
<dbReference type="Gramene" id="mRNA:HanXRQr2_Chr13g0584361">
    <property type="protein sequence ID" value="CDS:HanXRQr2_Chr13g0584361.1"/>
    <property type="gene ID" value="HanXRQr2_Chr13g0584361"/>
</dbReference>
<accession>A0A9K3HBB5</accession>
<feature type="region of interest" description="Disordered" evidence="1">
    <location>
        <begin position="1"/>
        <end position="22"/>
    </location>
</feature>
<proteinExistence type="predicted"/>
<name>A0A9K3HBB5_HELAN</name>
<gene>
    <name evidence="2" type="ORF">HanXRQr2_Chr13g0584361</name>
</gene>
<dbReference type="AlphaFoldDB" id="A0A9K3HBB5"/>
<evidence type="ECO:0000313" key="2">
    <source>
        <dbReference type="EMBL" id="KAF5773051.1"/>
    </source>
</evidence>
<keyword evidence="3" id="KW-1185">Reference proteome</keyword>
<comment type="caution">
    <text evidence="2">The sequence shown here is derived from an EMBL/GenBank/DDBJ whole genome shotgun (WGS) entry which is preliminary data.</text>
</comment>
<sequence>MASSSRAGRARKRAAGQTAPGQDPVVVETPIIQIAPDDPNLRKITYDKYSFIPDCKMHREDHPILKFEEDTYEWDKFNKFKKMGLLQHRIIHWEWLGEIGAEQEVRDLLGGRLIAAMNCIEPQYEELVLEFHSTWYHKEGKFEQGNALSFSSGRKVYEMNVPRFAVISGLYTEDEVRRPEFSTCLRGAYVENRRFSVGKRELKAFWESISDTKFGQTNLITTVRNPIYRYVLRLLATTLVGRKSGENKANWIELFVLMCRVQRREFNLATVLVDSISRGRRGGNRARLDMGPYITRIASHLGVLDVYRPEFLHRGPTTAIFGLEDLQKAGIASWTAPYGWEPIKEGPPVQPRQRGPVEVVEPQQEAGPSGGQQPPQSPVQPAQQAERRVPLPVPLTLESFSGYVEQRFDRLERMIELLHRERGAPAGSVSTYQVYEASSHETDSG</sequence>
<reference evidence="2" key="1">
    <citation type="journal article" date="2017" name="Nature">
        <title>The sunflower genome provides insights into oil metabolism, flowering and Asterid evolution.</title>
        <authorList>
            <person name="Badouin H."/>
            <person name="Gouzy J."/>
            <person name="Grassa C.J."/>
            <person name="Murat F."/>
            <person name="Staton S.E."/>
            <person name="Cottret L."/>
            <person name="Lelandais-Briere C."/>
            <person name="Owens G.L."/>
            <person name="Carrere S."/>
            <person name="Mayjonade B."/>
            <person name="Legrand L."/>
            <person name="Gill N."/>
            <person name="Kane N.C."/>
            <person name="Bowers J.E."/>
            <person name="Hubner S."/>
            <person name="Bellec A."/>
            <person name="Berard A."/>
            <person name="Berges H."/>
            <person name="Blanchet N."/>
            <person name="Boniface M.C."/>
            <person name="Brunel D."/>
            <person name="Catrice O."/>
            <person name="Chaidir N."/>
            <person name="Claudel C."/>
            <person name="Donnadieu C."/>
            <person name="Faraut T."/>
            <person name="Fievet G."/>
            <person name="Helmstetter N."/>
            <person name="King M."/>
            <person name="Knapp S.J."/>
            <person name="Lai Z."/>
            <person name="Le Paslier M.C."/>
            <person name="Lippi Y."/>
            <person name="Lorenzon L."/>
            <person name="Mandel J.R."/>
            <person name="Marage G."/>
            <person name="Marchand G."/>
            <person name="Marquand E."/>
            <person name="Bret-Mestries E."/>
            <person name="Morien E."/>
            <person name="Nambeesan S."/>
            <person name="Nguyen T."/>
            <person name="Pegot-Espagnet P."/>
            <person name="Pouilly N."/>
            <person name="Raftis F."/>
            <person name="Sallet E."/>
            <person name="Schiex T."/>
            <person name="Thomas J."/>
            <person name="Vandecasteele C."/>
            <person name="Vares D."/>
            <person name="Vear F."/>
            <person name="Vautrin S."/>
            <person name="Crespi M."/>
            <person name="Mangin B."/>
            <person name="Burke J.M."/>
            <person name="Salse J."/>
            <person name="Munos S."/>
            <person name="Vincourt P."/>
            <person name="Rieseberg L.H."/>
            <person name="Langlade N.B."/>
        </authorList>
    </citation>
    <scope>NUCLEOTIDE SEQUENCE</scope>
    <source>
        <tissue evidence="2">Leaves</tissue>
    </source>
</reference>
<organism evidence="2 3">
    <name type="scientific">Helianthus annuus</name>
    <name type="common">Common sunflower</name>
    <dbReference type="NCBI Taxonomy" id="4232"/>
    <lineage>
        <taxon>Eukaryota</taxon>
        <taxon>Viridiplantae</taxon>
        <taxon>Streptophyta</taxon>
        <taxon>Embryophyta</taxon>
        <taxon>Tracheophyta</taxon>
        <taxon>Spermatophyta</taxon>
        <taxon>Magnoliopsida</taxon>
        <taxon>eudicotyledons</taxon>
        <taxon>Gunneridae</taxon>
        <taxon>Pentapetalae</taxon>
        <taxon>asterids</taxon>
        <taxon>campanulids</taxon>
        <taxon>Asterales</taxon>
        <taxon>Asteraceae</taxon>
        <taxon>Asteroideae</taxon>
        <taxon>Heliantheae alliance</taxon>
        <taxon>Heliantheae</taxon>
        <taxon>Helianthus</taxon>
    </lineage>
</organism>
<reference evidence="2" key="2">
    <citation type="submission" date="2020-06" db="EMBL/GenBank/DDBJ databases">
        <title>Helianthus annuus Genome sequencing and assembly Release 2.</title>
        <authorList>
            <person name="Gouzy J."/>
            <person name="Langlade N."/>
            <person name="Munos S."/>
        </authorList>
    </citation>
    <scope>NUCLEOTIDE SEQUENCE</scope>
    <source>
        <tissue evidence="2">Leaves</tissue>
    </source>
</reference>
<feature type="compositionally biased region" description="Low complexity" evidence="1">
    <location>
        <begin position="361"/>
        <end position="384"/>
    </location>
</feature>
<protein>
    <submittedName>
        <fullName evidence="2">Uncharacterized protein</fullName>
    </submittedName>
</protein>
<dbReference type="EMBL" id="MNCJ02000328">
    <property type="protein sequence ID" value="KAF5773051.1"/>
    <property type="molecule type" value="Genomic_DNA"/>
</dbReference>